<keyword evidence="4" id="KW-0862">Zinc</keyword>
<evidence type="ECO:0000256" key="3">
    <source>
        <dbReference type="ARBA" id="ARBA00022771"/>
    </source>
</evidence>
<feature type="domain" description="CR-type" evidence="7">
    <location>
        <begin position="137"/>
        <end position="215"/>
    </location>
</feature>
<accession>A0A0F9UB29</accession>
<dbReference type="GO" id="GO:0051082">
    <property type="term" value="F:unfolded protein binding"/>
    <property type="evidence" value="ECO:0007669"/>
    <property type="project" value="InterPro"/>
</dbReference>
<comment type="caution">
    <text evidence="8">The sequence shown here is derived from an EMBL/GenBank/DDBJ whole genome shotgun (WGS) entry which is preliminary data.</text>
</comment>
<evidence type="ECO:0000259" key="7">
    <source>
        <dbReference type="PROSITE" id="PS51188"/>
    </source>
</evidence>
<dbReference type="Pfam" id="PF00226">
    <property type="entry name" value="DnaJ"/>
    <property type="match status" value="1"/>
</dbReference>
<dbReference type="InterPro" id="IPR036869">
    <property type="entry name" value="J_dom_sf"/>
</dbReference>
<reference evidence="8" key="1">
    <citation type="journal article" date="2015" name="Nature">
        <title>Complex archaea that bridge the gap between prokaryotes and eukaryotes.</title>
        <authorList>
            <person name="Spang A."/>
            <person name="Saw J.H."/>
            <person name="Jorgensen S.L."/>
            <person name="Zaremba-Niedzwiedzka K."/>
            <person name="Martijn J."/>
            <person name="Lind A.E."/>
            <person name="van Eijk R."/>
            <person name="Schleper C."/>
            <person name="Guy L."/>
            <person name="Ettema T.J."/>
        </authorList>
    </citation>
    <scope>NUCLEOTIDE SEQUENCE</scope>
</reference>
<dbReference type="SUPFAM" id="SSF57938">
    <property type="entry name" value="DnaJ/Hsp40 cysteine-rich domain"/>
    <property type="match status" value="1"/>
</dbReference>
<dbReference type="InterPro" id="IPR012724">
    <property type="entry name" value="DnaJ"/>
</dbReference>
<dbReference type="Pfam" id="PF00684">
    <property type="entry name" value="DnaJ_CXXCXGXG"/>
    <property type="match status" value="1"/>
</dbReference>
<dbReference type="NCBIfam" id="TIGR02349">
    <property type="entry name" value="DnaJ_bact"/>
    <property type="match status" value="1"/>
</dbReference>
<organism evidence="8">
    <name type="scientific">marine sediment metagenome</name>
    <dbReference type="NCBI Taxonomy" id="412755"/>
    <lineage>
        <taxon>unclassified sequences</taxon>
        <taxon>metagenomes</taxon>
        <taxon>ecological metagenomes</taxon>
    </lineage>
</organism>
<name>A0A0F9UB29_9ZZZZ</name>
<dbReference type="CDD" id="cd10747">
    <property type="entry name" value="DnaJ_C"/>
    <property type="match status" value="1"/>
</dbReference>
<dbReference type="HAMAP" id="MF_01152">
    <property type="entry name" value="DnaJ"/>
    <property type="match status" value="1"/>
</dbReference>
<sequence>MNGRELKDYYKILGVDKNATDAEIKKAFHKLARKHHPDANKGDKEAEKRFKEISEAYEVLHNPEKRKQYDMGQQYFSGGGPGSGAESPFGDASDFGGFSDLFDLFGFGGGQGRGSESVRGNDLHYEVKFEFDDALTGKEMVINARVKDDCDTCSGTGAKPGTGPTTCKQCGGSGSIAQSQGFFSLSRTCPVCAGSGQVIENPCAKCGGSGIVGHDKKIKVNVPAGIEDGQTIKFRGHGEPGIKGGPPGDLYITAEVRPHPIFTRNGADILLTLPISFSEAALGAKPKLPTTNGWVNLKIPAGTKSGKVFRLKGKGAPKLHASSHGDMFVKVNITPPKKLDRRQKQLLKELAEFDDDPRKNIYAKAKK</sequence>
<dbReference type="Gene3D" id="1.10.287.110">
    <property type="entry name" value="DnaJ domain"/>
    <property type="match status" value="1"/>
</dbReference>
<feature type="domain" description="J" evidence="6">
    <location>
        <begin position="8"/>
        <end position="73"/>
    </location>
</feature>
<keyword evidence="1" id="KW-0479">Metal-binding</keyword>
<dbReference type="PROSITE" id="PS50076">
    <property type="entry name" value="DNAJ_2"/>
    <property type="match status" value="1"/>
</dbReference>
<evidence type="ECO:0000256" key="1">
    <source>
        <dbReference type="ARBA" id="ARBA00022723"/>
    </source>
</evidence>
<dbReference type="PANTHER" id="PTHR43096:SF52">
    <property type="entry name" value="DNAJ HOMOLOG 1, MITOCHONDRIAL-RELATED"/>
    <property type="match status" value="1"/>
</dbReference>
<dbReference type="GO" id="GO:0031072">
    <property type="term" value="F:heat shock protein binding"/>
    <property type="evidence" value="ECO:0007669"/>
    <property type="project" value="InterPro"/>
</dbReference>
<dbReference type="FunFam" id="2.60.260.20:FF:000005">
    <property type="entry name" value="Chaperone protein dnaJ 1, mitochondrial"/>
    <property type="match status" value="1"/>
</dbReference>
<dbReference type="InterPro" id="IPR001305">
    <property type="entry name" value="HSP_DnaJ_Cys-rich_dom"/>
</dbReference>
<dbReference type="PROSITE" id="PS00636">
    <property type="entry name" value="DNAJ_1"/>
    <property type="match status" value="1"/>
</dbReference>
<dbReference type="Pfam" id="PF01556">
    <property type="entry name" value="DnaJ_C"/>
    <property type="match status" value="1"/>
</dbReference>
<dbReference type="InterPro" id="IPR036410">
    <property type="entry name" value="HSP_DnaJ_Cys-rich_dom_sf"/>
</dbReference>
<dbReference type="FunFam" id="2.10.230.10:FF:000002">
    <property type="entry name" value="Molecular chaperone DnaJ"/>
    <property type="match status" value="1"/>
</dbReference>
<evidence type="ECO:0000313" key="8">
    <source>
        <dbReference type="EMBL" id="KKN50818.1"/>
    </source>
</evidence>
<dbReference type="InterPro" id="IPR008971">
    <property type="entry name" value="HSP40/DnaJ_pept-bd"/>
</dbReference>
<dbReference type="Gene3D" id="2.60.260.20">
    <property type="entry name" value="Urease metallochaperone UreE, N-terminal domain"/>
    <property type="match status" value="2"/>
</dbReference>
<dbReference type="GO" id="GO:0005737">
    <property type="term" value="C:cytoplasm"/>
    <property type="evidence" value="ECO:0007669"/>
    <property type="project" value="TreeGrafter"/>
</dbReference>
<dbReference type="NCBIfam" id="NF008035">
    <property type="entry name" value="PRK10767.1"/>
    <property type="match status" value="1"/>
</dbReference>
<dbReference type="GO" id="GO:0008270">
    <property type="term" value="F:zinc ion binding"/>
    <property type="evidence" value="ECO:0007669"/>
    <property type="project" value="UniProtKB-KW"/>
</dbReference>
<dbReference type="Gene3D" id="2.10.230.10">
    <property type="entry name" value="Heat shock protein DnaJ, cysteine-rich domain"/>
    <property type="match status" value="1"/>
</dbReference>
<evidence type="ECO:0000259" key="6">
    <source>
        <dbReference type="PROSITE" id="PS50076"/>
    </source>
</evidence>
<dbReference type="CDD" id="cd10719">
    <property type="entry name" value="DnaJ_zf"/>
    <property type="match status" value="1"/>
</dbReference>
<dbReference type="PROSITE" id="PS51188">
    <property type="entry name" value="ZF_CR"/>
    <property type="match status" value="1"/>
</dbReference>
<dbReference type="SUPFAM" id="SSF49493">
    <property type="entry name" value="HSP40/DnaJ peptide-binding domain"/>
    <property type="match status" value="2"/>
</dbReference>
<dbReference type="InterPro" id="IPR018253">
    <property type="entry name" value="DnaJ_domain_CS"/>
</dbReference>
<evidence type="ECO:0008006" key="9">
    <source>
        <dbReference type="Google" id="ProtNLM"/>
    </source>
</evidence>
<dbReference type="PRINTS" id="PR00625">
    <property type="entry name" value="JDOMAIN"/>
</dbReference>
<proteinExistence type="inferred from homology"/>
<dbReference type="InterPro" id="IPR002939">
    <property type="entry name" value="DnaJ_C"/>
</dbReference>
<dbReference type="GO" id="GO:0042026">
    <property type="term" value="P:protein refolding"/>
    <property type="evidence" value="ECO:0007669"/>
    <property type="project" value="TreeGrafter"/>
</dbReference>
<keyword evidence="2" id="KW-0677">Repeat</keyword>
<keyword evidence="5" id="KW-0143">Chaperone</keyword>
<dbReference type="PANTHER" id="PTHR43096">
    <property type="entry name" value="DNAJ HOMOLOG 1, MITOCHONDRIAL-RELATED"/>
    <property type="match status" value="1"/>
</dbReference>
<evidence type="ECO:0000256" key="5">
    <source>
        <dbReference type="ARBA" id="ARBA00023186"/>
    </source>
</evidence>
<dbReference type="SMART" id="SM00271">
    <property type="entry name" value="DnaJ"/>
    <property type="match status" value="1"/>
</dbReference>
<dbReference type="AlphaFoldDB" id="A0A0F9UB29"/>
<keyword evidence="3" id="KW-0863">Zinc-finger</keyword>
<dbReference type="GO" id="GO:0009408">
    <property type="term" value="P:response to heat"/>
    <property type="evidence" value="ECO:0007669"/>
    <property type="project" value="InterPro"/>
</dbReference>
<evidence type="ECO:0000256" key="4">
    <source>
        <dbReference type="ARBA" id="ARBA00022833"/>
    </source>
</evidence>
<dbReference type="GO" id="GO:0005524">
    <property type="term" value="F:ATP binding"/>
    <property type="evidence" value="ECO:0007669"/>
    <property type="project" value="InterPro"/>
</dbReference>
<dbReference type="InterPro" id="IPR001623">
    <property type="entry name" value="DnaJ_domain"/>
</dbReference>
<dbReference type="CDD" id="cd06257">
    <property type="entry name" value="DnaJ"/>
    <property type="match status" value="1"/>
</dbReference>
<dbReference type="EMBL" id="LAZR01001094">
    <property type="protein sequence ID" value="KKN50818.1"/>
    <property type="molecule type" value="Genomic_DNA"/>
</dbReference>
<gene>
    <name evidence="8" type="ORF">LCGC14_0629000</name>
</gene>
<dbReference type="SUPFAM" id="SSF46565">
    <property type="entry name" value="Chaperone J-domain"/>
    <property type="match status" value="1"/>
</dbReference>
<protein>
    <recommendedName>
        <fullName evidence="9">J domain-containing protein</fullName>
    </recommendedName>
</protein>
<evidence type="ECO:0000256" key="2">
    <source>
        <dbReference type="ARBA" id="ARBA00022737"/>
    </source>
</evidence>